<keyword evidence="4" id="KW-1185">Reference proteome</keyword>
<dbReference type="AlphaFoldDB" id="E4T5T7"/>
<dbReference type="Proteomes" id="UP000008718">
    <property type="component" value="Chromosome"/>
</dbReference>
<dbReference type="OrthoDB" id="9768048at2"/>
<dbReference type="GO" id="GO:0009244">
    <property type="term" value="P:lipopolysaccharide core region biosynthetic process"/>
    <property type="evidence" value="ECO:0007669"/>
    <property type="project" value="TreeGrafter"/>
</dbReference>
<dbReference type="GO" id="GO:0005829">
    <property type="term" value="C:cytosol"/>
    <property type="evidence" value="ECO:0007669"/>
    <property type="project" value="TreeGrafter"/>
</dbReference>
<protein>
    <submittedName>
        <fullName evidence="3">Glycosyl transferase family 9</fullName>
    </submittedName>
</protein>
<evidence type="ECO:0000256" key="1">
    <source>
        <dbReference type="ARBA" id="ARBA00022676"/>
    </source>
</evidence>
<reference key="1">
    <citation type="submission" date="2010-11" db="EMBL/GenBank/DDBJ databases">
        <title>The complete genome of Paludibacter propionicigenes DSM 17365.</title>
        <authorList>
            <consortium name="US DOE Joint Genome Institute (JGI-PGF)"/>
            <person name="Lucas S."/>
            <person name="Copeland A."/>
            <person name="Lapidus A."/>
            <person name="Bruce D."/>
            <person name="Goodwin L."/>
            <person name="Pitluck S."/>
            <person name="Kyrpides N."/>
            <person name="Mavromatis K."/>
            <person name="Ivanova N."/>
            <person name="Munk A.C."/>
            <person name="Brettin T."/>
            <person name="Detter J.C."/>
            <person name="Han C."/>
            <person name="Tapia R."/>
            <person name="Land M."/>
            <person name="Hauser L."/>
            <person name="Markowitz V."/>
            <person name="Cheng J.-F."/>
            <person name="Hugenholtz P."/>
            <person name="Woyke T."/>
            <person name="Wu D."/>
            <person name="Gronow S."/>
            <person name="Wellnitz S."/>
            <person name="Brambilla E."/>
            <person name="Klenk H.-P."/>
            <person name="Eisen J.A."/>
        </authorList>
    </citation>
    <scope>NUCLEOTIDE SEQUENCE</scope>
    <source>
        <strain>WB4</strain>
    </source>
</reference>
<dbReference type="RefSeq" id="WP_013445450.1">
    <property type="nucleotide sequence ID" value="NC_014734.1"/>
</dbReference>
<dbReference type="SUPFAM" id="SSF53756">
    <property type="entry name" value="UDP-Glycosyltransferase/glycogen phosphorylase"/>
    <property type="match status" value="1"/>
</dbReference>
<dbReference type="KEGG" id="ppn:Palpr_1942"/>
<proteinExistence type="predicted"/>
<dbReference type="HOGENOM" id="CLU_038371_3_0_10"/>
<organism evidence="3 4">
    <name type="scientific">Paludibacter propionicigenes (strain DSM 17365 / JCM 13257 / WB4)</name>
    <dbReference type="NCBI Taxonomy" id="694427"/>
    <lineage>
        <taxon>Bacteria</taxon>
        <taxon>Pseudomonadati</taxon>
        <taxon>Bacteroidota</taxon>
        <taxon>Bacteroidia</taxon>
        <taxon>Bacteroidales</taxon>
        <taxon>Paludibacteraceae</taxon>
        <taxon>Paludibacter</taxon>
    </lineage>
</organism>
<gene>
    <name evidence="3" type="ordered locus">Palpr_1942</name>
</gene>
<dbReference type="PANTHER" id="PTHR30160:SF22">
    <property type="entry name" value="LIPOPOLYSACCHARIDE CORE BIOSYNTHESIS PROTEIN"/>
    <property type="match status" value="1"/>
</dbReference>
<dbReference type="CAZy" id="GT9">
    <property type="family name" value="Glycosyltransferase Family 9"/>
</dbReference>
<dbReference type="GO" id="GO:0008713">
    <property type="term" value="F:ADP-heptose-lipopolysaccharide heptosyltransferase activity"/>
    <property type="evidence" value="ECO:0007669"/>
    <property type="project" value="TreeGrafter"/>
</dbReference>
<name>E4T5T7_PALPW</name>
<evidence type="ECO:0000256" key="2">
    <source>
        <dbReference type="ARBA" id="ARBA00022679"/>
    </source>
</evidence>
<evidence type="ECO:0000313" key="4">
    <source>
        <dbReference type="Proteomes" id="UP000008718"/>
    </source>
</evidence>
<dbReference type="PANTHER" id="PTHR30160">
    <property type="entry name" value="TETRAACYLDISACCHARIDE 4'-KINASE-RELATED"/>
    <property type="match status" value="1"/>
</dbReference>
<accession>E4T5T7</accession>
<dbReference type="Gene3D" id="3.40.50.2000">
    <property type="entry name" value="Glycogen Phosphorylase B"/>
    <property type="match status" value="2"/>
</dbReference>
<dbReference type="InterPro" id="IPR002201">
    <property type="entry name" value="Glyco_trans_9"/>
</dbReference>
<reference evidence="3 4" key="2">
    <citation type="journal article" date="2011" name="Stand. Genomic Sci.">
        <title>Complete genome sequence of Paludibacter propionicigenes type strain (WB4).</title>
        <authorList>
            <person name="Gronow S."/>
            <person name="Munk C."/>
            <person name="Lapidus A."/>
            <person name="Nolan M."/>
            <person name="Lucas S."/>
            <person name="Hammon N."/>
            <person name="Deshpande S."/>
            <person name="Cheng J.F."/>
            <person name="Tapia R."/>
            <person name="Han C."/>
            <person name="Goodwin L."/>
            <person name="Pitluck S."/>
            <person name="Liolios K."/>
            <person name="Ivanova N."/>
            <person name="Mavromatis K."/>
            <person name="Mikhailova N."/>
            <person name="Pati A."/>
            <person name="Chen A."/>
            <person name="Palaniappan K."/>
            <person name="Land M."/>
            <person name="Hauser L."/>
            <person name="Chang Y.J."/>
            <person name="Jeffries C.D."/>
            <person name="Brambilla E."/>
            <person name="Rohde M."/>
            <person name="Goker M."/>
            <person name="Detter J.C."/>
            <person name="Woyke T."/>
            <person name="Bristow J."/>
            <person name="Eisen J.A."/>
            <person name="Markowitz V."/>
            <person name="Hugenholtz P."/>
            <person name="Kyrpides N.C."/>
            <person name="Klenk H.P."/>
        </authorList>
    </citation>
    <scope>NUCLEOTIDE SEQUENCE [LARGE SCALE GENOMIC DNA]</scope>
    <source>
        <strain evidence="4">DSM 17365 / JCM 13257 / WB4</strain>
    </source>
</reference>
<dbReference type="CDD" id="cd03789">
    <property type="entry name" value="GT9_LPS_heptosyltransferase"/>
    <property type="match status" value="1"/>
</dbReference>
<keyword evidence="2 3" id="KW-0808">Transferase</keyword>
<dbReference type="eggNOG" id="COG0859">
    <property type="taxonomic scope" value="Bacteria"/>
</dbReference>
<sequence length="343" mass="39302">MSRILIIRFSALGDVAMTVPVIYSLAKAFPMHEITVLSRESFKPLFDKLPSNVRFIGADLSTKHRGLGGLNVLYKELKTEKYDYIADLHSVLRSRYLCLRFKLAGAATASIRKGRNEKKQLTRKNNKIFASLKSGFARYYDVFERLGFRFDLRFNSIFENEQVNLSEITTHTGEKTDEKWLGIAPFAKHKGKIYPLELQEKVIEHFANNQRVKVFLFGGGEYEKKIIDDWKKKYSAIVSMAGKLNMSQELVLMSQLDVMYSMDSANMHLASLVDTKVVSLWGATHPYAGFMGWNQSTDNAVQIDLPCRPCSVYGQKPCFRKDYACLYQITPKQIIQQIENILF</sequence>
<dbReference type="STRING" id="694427.Palpr_1942"/>
<evidence type="ECO:0000313" key="3">
    <source>
        <dbReference type="EMBL" id="ADQ80081.1"/>
    </source>
</evidence>
<dbReference type="EMBL" id="CP002345">
    <property type="protein sequence ID" value="ADQ80081.1"/>
    <property type="molecule type" value="Genomic_DNA"/>
</dbReference>
<dbReference type="Pfam" id="PF01075">
    <property type="entry name" value="Glyco_transf_9"/>
    <property type="match status" value="1"/>
</dbReference>
<dbReference type="InterPro" id="IPR051199">
    <property type="entry name" value="LPS_LOS_Heptosyltrfase"/>
</dbReference>
<keyword evidence="1" id="KW-0328">Glycosyltransferase</keyword>